<sequence length="409" mass="45419">MNVNSTSMARHADCVRGASGPEAEFILPANSRTYGAGNILSLKESVNRVVQEEILERTAHELGISLSKPEDFGNWDRTGRPAAIMNACRRTRSEDPIPVCLLATFHGAGARALLSLVMQHFCATVFPHDAIPEEPGEAHFHTHPEWLPERCGKKNTWIILFRFKSPAEVSKLWRNLASENEDMSKASSFTMNDENLVLVKTKSMEVWRQWINRCTTDEEYLRACLREYKRIKKAELETTALHTQAALGGSQRDVEWPALGHVRSRNGSSRGQLSRSHTSIGTIPEHTVGGEVDPGTHLKSPPADMFSPASSIAVPRAKLGIADRKDTDTWDRNPSIVSLPNVGGRVSPQGNLRRSFAQMFSKSIRKGETTGAWVKPESDARRSMTVSSDSDVPKLRTSIGRLSLFVKRQ</sequence>
<organism evidence="2 3">
    <name type="scientific">Lentinus brumalis</name>
    <dbReference type="NCBI Taxonomy" id="2498619"/>
    <lineage>
        <taxon>Eukaryota</taxon>
        <taxon>Fungi</taxon>
        <taxon>Dikarya</taxon>
        <taxon>Basidiomycota</taxon>
        <taxon>Agaricomycotina</taxon>
        <taxon>Agaricomycetes</taxon>
        <taxon>Polyporales</taxon>
        <taxon>Polyporaceae</taxon>
        <taxon>Lentinus</taxon>
    </lineage>
</organism>
<evidence type="ECO:0000256" key="1">
    <source>
        <dbReference type="SAM" id="MobiDB-lite"/>
    </source>
</evidence>
<feature type="compositionally biased region" description="Polar residues" evidence="1">
    <location>
        <begin position="265"/>
        <end position="281"/>
    </location>
</feature>
<feature type="region of interest" description="Disordered" evidence="1">
    <location>
        <begin position="262"/>
        <end position="291"/>
    </location>
</feature>
<protein>
    <submittedName>
        <fullName evidence="2">Uncharacterized protein</fullName>
    </submittedName>
</protein>
<dbReference type="Proteomes" id="UP000256964">
    <property type="component" value="Unassembled WGS sequence"/>
</dbReference>
<dbReference type="EMBL" id="KZ857410">
    <property type="protein sequence ID" value="RDX48696.1"/>
    <property type="molecule type" value="Genomic_DNA"/>
</dbReference>
<reference evidence="2 3" key="1">
    <citation type="journal article" date="2018" name="Biotechnol. Biofuels">
        <title>Integrative visual omics of the white-rot fungus Polyporus brumalis exposes the biotechnological potential of its oxidative enzymes for delignifying raw plant biomass.</title>
        <authorList>
            <person name="Miyauchi S."/>
            <person name="Rancon A."/>
            <person name="Drula E."/>
            <person name="Hage H."/>
            <person name="Chaduli D."/>
            <person name="Favel A."/>
            <person name="Grisel S."/>
            <person name="Henrissat B."/>
            <person name="Herpoel-Gimbert I."/>
            <person name="Ruiz-Duenas F.J."/>
            <person name="Chevret D."/>
            <person name="Hainaut M."/>
            <person name="Lin J."/>
            <person name="Wang M."/>
            <person name="Pangilinan J."/>
            <person name="Lipzen A."/>
            <person name="Lesage-Meessen L."/>
            <person name="Navarro D."/>
            <person name="Riley R."/>
            <person name="Grigoriev I.V."/>
            <person name="Zhou S."/>
            <person name="Raouche S."/>
            <person name="Rosso M.N."/>
        </authorList>
    </citation>
    <scope>NUCLEOTIDE SEQUENCE [LARGE SCALE GENOMIC DNA]</scope>
    <source>
        <strain evidence="2 3">BRFM 1820</strain>
    </source>
</reference>
<proteinExistence type="predicted"/>
<name>A0A371D836_9APHY</name>
<dbReference type="AlphaFoldDB" id="A0A371D836"/>
<accession>A0A371D836</accession>
<feature type="region of interest" description="Disordered" evidence="1">
    <location>
        <begin position="367"/>
        <end position="392"/>
    </location>
</feature>
<keyword evidence="3" id="KW-1185">Reference proteome</keyword>
<gene>
    <name evidence="2" type="ORF">OH76DRAFT_1404634</name>
</gene>
<evidence type="ECO:0000313" key="2">
    <source>
        <dbReference type="EMBL" id="RDX48696.1"/>
    </source>
</evidence>
<evidence type="ECO:0000313" key="3">
    <source>
        <dbReference type="Proteomes" id="UP000256964"/>
    </source>
</evidence>